<evidence type="ECO:0000256" key="4">
    <source>
        <dbReference type="ARBA" id="ARBA00023004"/>
    </source>
</evidence>
<evidence type="ECO:0000313" key="6">
    <source>
        <dbReference type="EMBL" id="GLH66703.1"/>
    </source>
</evidence>
<evidence type="ECO:0000256" key="1">
    <source>
        <dbReference type="ARBA" id="ARBA00001966"/>
    </source>
</evidence>
<dbReference type="InterPro" id="IPR013785">
    <property type="entry name" value="Aldolase_TIM"/>
</dbReference>
<proteinExistence type="predicted"/>
<dbReference type="InterPro" id="IPR058240">
    <property type="entry name" value="rSAM_sf"/>
</dbReference>
<keyword evidence="4" id="KW-0408">Iron</keyword>
<keyword evidence="5" id="KW-0411">Iron-sulfur</keyword>
<evidence type="ECO:0000256" key="2">
    <source>
        <dbReference type="ARBA" id="ARBA00022691"/>
    </source>
</evidence>
<evidence type="ECO:0000256" key="5">
    <source>
        <dbReference type="ARBA" id="ARBA00023014"/>
    </source>
</evidence>
<keyword evidence="7" id="KW-1185">Reference proteome</keyword>
<dbReference type="InterPro" id="IPR007197">
    <property type="entry name" value="rSAM"/>
</dbReference>
<keyword evidence="3" id="KW-0479">Metal-binding</keyword>
<sequence>MTDLIKAHLDHRRVWRDFDYCYPVISRRSRGVSLGVNLNPDKVCNFDCVYCEVDRLTPARRKDLDLDLLDKELGLLLDLATSGEIYDIPPFDSARPEQRRLNDIAFSGDGEPTTAREFAEVAARVATLKKQRGLDLVKLVLITDSSRLQAPEVVKGLETLMANQGEIWAKLDAGTEAFYREICRSQVPFQRILDNLLATARRWPILIQTLFLSWKGQGPSAGEVEAYCGRLEAILAQGGRLQALQLYTVARPTPEPEARPLSRPEMDDLAARVGARLPSLPIEVYYGPEAWG</sequence>
<protein>
    <submittedName>
        <fullName evidence="6">Radical SAM protein</fullName>
    </submittedName>
</protein>
<keyword evidence="2" id="KW-0949">S-adenosyl-L-methionine</keyword>
<dbReference type="SFLD" id="SFLDS00029">
    <property type="entry name" value="Radical_SAM"/>
    <property type="match status" value="1"/>
</dbReference>
<dbReference type="Proteomes" id="UP001165044">
    <property type="component" value="Unassembled WGS sequence"/>
</dbReference>
<reference evidence="6" key="1">
    <citation type="journal article" date="2023" name="Antonie Van Leeuwenhoek">
        <title>Mesoterricola silvestris gen. nov., sp. nov., Mesoterricola sediminis sp. nov., Geothrix oryzae sp. nov., Geothrix edaphica sp. nov., Geothrix rubra sp. nov., and Geothrix limicola sp. nov., six novel members of Acidobacteriota isolated from soils.</title>
        <authorList>
            <person name="Itoh H."/>
            <person name="Sugisawa Y."/>
            <person name="Mise K."/>
            <person name="Xu Z."/>
            <person name="Kuniyasu M."/>
            <person name="Ushijima N."/>
            <person name="Kawano K."/>
            <person name="Kobayashi E."/>
            <person name="Shiratori Y."/>
            <person name="Masuda Y."/>
            <person name="Senoo K."/>
        </authorList>
    </citation>
    <scope>NUCLEOTIDE SEQUENCE</scope>
    <source>
        <strain evidence="6">Red802</strain>
    </source>
</reference>
<dbReference type="SUPFAM" id="SSF102114">
    <property type="entry name" value="Radical SAM enzymes"/>
    <property type="match status" value="1"/>
</dbReference>
<gene>
    <name evidence="6" type="ORF">GETHED_10670</name>
</gene>
<accession>A0ABQ5PWP7</accession>
<organism evidence="6 7">
    <name type="scientific">Geothrix edaphica</name>
    <dbReference type="NCBI Taxonomy" id="2927976"/>
    <lineage>
        <taxon>Bacteria</taxon>
        <taxon>Pseudomonadati</taxon>
        <taxon>Acidobacteriota</taxon>
        <taxon>Holophagae</taxon>
        <taxon>Holophagales</taxon>
        <taxon>Holophagaceae</taxon>
        <taxon>Geothrix</taxon>
    </lineage>
</organism>
<comment type="cofactor">
    <cofactor evidence="1">
        <name>[4Fe-4S] cluster</name>
        <dbReference type="ChEBI" id="CHEBI:49883"/>
    </cofactor>
</comment>
<comment type="caution">
    <text evidence="6">The sequence shown here is derived from an EMBL/GenBank/DDBJ whole genome shotgun (WGS) entry which is preliminary data.</text>
</comment>
<evidence type="ECO:0000313" key="7">
    <source>
        <dbReference type="Proteomes" id="UP001165044"/>
    </source>
</evidence>
<dbReference type="Gene3D" id="3.20.20.70">
    <property type="entry name" value="Aldolase class I"/>
    <property type="match status" value="1"/>
</dbReference>
<evidence type="ECO:0000256" key="3">
    <source>
        <dbReference type="ARBA" id="ARBA00022723"/>
    </source>
</evidence>
<dbReference type="EMBL" id="BSDC01000001">
    <property type="protein sequence ID" value="GLH66703.1"/>
    <property type="molecule type" value="Genomic_DNA"/>
</dbReference>
<dbReference type="RefSeq" id="WP_285607220.1">
    <property type="nucleotide sequence ID" value="NZ_BSDC01000001.1"/>
</dbReference>
<name>A0ABQ5PWP7_9BACT</name>